<dbReference type="Proteomes" id="UP000828390">
    <property type="component" value="Unassembled WGS sequence"/>
</dbReference>
<organism evidence="2 3">
    <name type="scientific">Dreissena polymorpha</name>
    <name type="common">Zebra mussel</name>
    <name type="synonym">Mytilus polymorpha</name>
    <dbReference type="NCBI Taxonomy" id="45954"/>
    <lineage>
        <taxon>Eukaryota</taxon>
        <taxon>Metazoa</taxon>
        <taxon>Spiralia</taxon>
        <taxon>Lophotrochozoa</taxon>
        <taxon>Mollusca</taxon>
        <taxon>Bivalvia</taxon>
        <taxon>Autobranchia</taxon>
        <taxon>Heteroconchia</taxon>
        <taxon>Euheterodonta</taxon>
        <taxon>Imparidentia</taxon>
        <taxon>Neoheterodontei</taxon>
        <taxon>Myida</taxon>
        <taxon>Dreissenoidea</taxon>
        <taxon>Dreissenidae</taxon>
        <taxon>Dreissena</taxon>
    </lineage>
</organism>
<accession>A0A9D4EK54</accession>
<dbReference type="AlphaFoldDB" id="A0A9D4EK54"/>
<protein>
    <submittedName>
        <fullName evidence="2">Uncharacterized protein</fullName>
    </submittedName>
</protein>
<name>A0A9D4EK54_DREPO</name>
<reference evidence="2" key="1">
    <citation type="journal article" date="2019" name="bioRxiv">
        <title>The Genome of the Zebra Mussel, Dreissena polymorpha: A Resource for Invasive Species Research.</title>
        <authorList>
            <person name="McCartney M.A."/>
            <person name="Auch B."/>
            <person name="Kono T."/>
            <person name="Mallez S."/>
            <person name="Zhang Y."/>
            <person name="Obille A."/>
            <person name="Becker A."/>
            <person name="Abrahante J.E."/>
            <person name="Garbe J."/>
            <person name="Badalamenti J.P."/>
            <person name="Herman A."/>
            <person name="Mangelson H."/>
            <person name="Liachko I."/>
            <person name="Sullivan S."/>
            <person name="Sone E.D."/>
            <person name="Koren S."/>
            <person name="Silverstein K.A.T."/>
            <person name="Beckman K.B."/>
            <person name="Gohl D.M."/>
        </authorList>
    </citation>
    <scope>NUCLEOTIDE SEQUENCE</scope>
    <source>
        <strain evidence="2">Duluth1</strain>
        <tissue evidence="2">Whole animal</tissue>
    </source>
</reference>
<evidence type="ECO:0000313" key="2">
    <source>
        <dbReference type="EMBL" id="KAH3780793.1"/>
    </source>
</evidence>
<gene>
    <name evidence="2" type="ORF">DPMN_158615</name>
</gene>
<comment type="caution">
    <text evidence="2">The sequence shown here is derived from an EMBL/GenBank/DDBJ whole genome shotgun (WGS) entry which is preliminary data.</text>
</comment>
<feature type="compositionally biased region" description="Pro residues" evidence="1">
    <location>
        <begin position="38"/>
        <end position="52"/>
    </location>
</feature>
<feature type="region of interest" description="Disordered" evidence="1">
    <location>
        <begin position="25"/>
        <end position="52"/>
    </location>
</feature>
<proteinExistence type="predicted"/>
<evidence type="ECO:0000313" key="3">
    <source>
        <dbReference type="Proteomes" id="UP000828390"/>
    </source>
</evidence>
<keyword evidence="3" id="KW-1185">Reference proteome</keyword>
<sequence length="52" mass="5857">MRVECEDAGVTPWERLMFEELRRLAQTRAQGPAQRPGPAYPNHPPASPCPKL</sequence>
<dbReference type="EMBL" id="JAIWYP010000008">
    <property type="protein sequence ID" value="KAH3780793.1"/>
    <property type="molecule type" value="Genomic_DNA"/>
</dbReference>
<evidence type="ECO:0000256" key="1">
    <source>
        <dbReference type="SAM" id="MobiDB-lite"/>
    </source>
</evidence>
<reference evidence="2" key="2">
    <citation type="submission" date="2020-11" db="EMBL/GenBank/DDBJ databases">
        <authorList>
            <person name="McCartney M.A."/>
            <person name="Auch B."/>
            <person name="Kono T."/>
            <person name="Mallez S."/>
            <person name="Becker A."/>
            <person name="Gohl D.M."/>
            <person name="Silverstein K.A.T."/>
            <person name="Koren S."/>
            <person name="Bechman K.B."/>
            <person name="Herman A."/>
            <person name="Abrahante J.E."/>
            <person name="Garbe J."/>
        </authorList>
    </citation>
    <scope>NUCLEOTIDE SEQUENCE</scope>
    <source>
        <strain evidence="2">Duluth1</strain>
        <tissue evidence="2">Whole animal</tissue>
    </source>
</reference>